<feature type="domain" description="PhoU" evidence="2">
    <location>
        <begin position="19"/>
        <end position="103"/>
    </location>
</feature>
<dbReference type="InterPro" id="IPR026022">
    <property type="entry name" value="PhoU_dom"/>
</dbReference>
<gene>
    <name evidence="3" type="primary">phoU</name>
    <name evidence="3" type="ORF">E2605_15865</name>
</gene>
<dbReference type="Gene3D" id="1.20.58.220">
    <property type="entry name" value="Phosphate transport system protein phou homolog 2, domain 2"/>
    <property type="match status" value="2"/>
</dbReference>
<organism evidence="3 4">
    <name type="scientific">Dysgonomonas capnocytophagoides</name>
    <dbReference type="NCBI Taxonomy" id="45254"/>
    <lineage>
        <taxon>Bacteria</taxon>
        <taxon>Pseudomonadati</taxon>
        <taxon>Bacteroidota</taxon>
        <taxon>Bacteroidia</taxon>
        <taxon>Bacteroidales</taxon>
        <taxon>Dysgonomonadaceae</taxon>
        <taxon>Dysgonomonas</taxon>
    </lineage>
</organism>
<comment type="similarity">
    <text evidence="1">Belongs to the PhoU family.</text>
</comment>
<accession>A0A4Y8KW83</accession>
<evidence type="ECO:0000256" key="1">
    <source>
        <dbReference type="ARBA" id="ARBA00008107"/>
    </source>
</evidence>
<dbReference type="InterPro" id="IPR028366">
    <property type="entry name" value="PhoU"/>
</dbReference>
<dbReference type="Proteomes" id="UP000297861">
    <property type="component" value="Unassembled WGS sequence"/>
</dbReference>
<dbReference type="EMBL" id="SOML01000011">
    <property type="protein sequence ID" value="TFD94235.1"/>
    <property type="molecule type" value="Genomic_DNA"/>
</dbReference>
<dbReference type="PANTHER" id="PTHR42930">
    <property type="entry name" value="PHOSPHATE-SPECIFIC TRANSPORT SYSTEM ACCESSORY PROTEIN PHOU"/>
    <property type="match status" value="1"/>
</dbReference>
<comment type="caution">
    <text evidence="3">The sequence shown here is derived from an EMBL/GenBank/DDBJ whole genome shotgun (WGS) entry which is preliminary data.</text>
</comment>
<protein>
    <submittedName>
        <fullName evidence="3">Phosphate signaling complex protein PhoU</fullName>
    </submittedName>
</protein>
<name>A0A4Y8KW83_9BACT</name>
<reference evidence="3 4" key="1">
    <citation type="submission" date="2019-03" db="EMBL/GenBank/DDBJ databases">
        <title>San Antonio Military Medical Center submission to MRSN (WRAIR), pending publication.</title>
        <authorList>
            <person name="Blyth D.M."/>
            <person name="Mccarthy S.L."/>
            <person name="Schall S.E."/>
            <person name="Stam J.A."/>
            <person name="Ong A.C."/>
            <person name="Mcgann P.T."/>
        </authorList>
    </citation>
    <scope>NUCLEOTIDE SEQUENCE [LARGE SCALE GENOMIC DNA]</scope>
    <source>
        <strain evidence="3 4">MRSN571793</strain>
    </source>
</reference>
<feature type="domain" description="PhoU" evidence="2">
    <location>
        <begin position="123"/>
        <end position="210"/>
    </location>
</feature>
<proteinExistence type="inferred from homology"/>
<dbReference type="OrthoDB" id="9814256at2"/>
<evidence type="ECO:0000313" key="3">
    <source>
        <dbReference type="EMBL" id="TFD94235.1"/>
    </source>
</evidence>
<keyword evidence="4" id="KW-1185">Reference proteome</keyword>
<dbReference type="SUPFAM" id="SSF109755">
    <property type="entry name" value="PhoU-like"/>
    <property type="match status" value="1"/>
</dbReference>
<dbReference type="PANTHER" id="PTHR42930:SF3">
    <property type="entry name" value="PHOSPHATE-SPECIFIC TRANSPORT SYSTEM ACCESSORY PROTEIN PHOU"/>
    <property type="match status" value="1"/>
</dbReference>
<dbReference type="RefSeq" id="WP_026625549.1">
    <property type="nucleotide sequence ID" value="NZ_AP028867.1"/>
</dbReference>
<dbReference type="AlphaFoldDB" id="A0A4Y8KW83"/>
<dbReference type="InterPro" id="IPR038078">
    <property type="entry name" value="PhoU-like_sf"/>
</dbReference>
<dbReference type="GO" id="GO:0045936">
    <property type="term" value="P:negative regulation of phosphate metabolic process"/>
    <property type="evidence" value="ECO:0007669"/>
    <property type="project" value="InterPro"/>
</dbReference>
<dbReference type="STRING" id="1121485.GCA_000426485_01359"/>
<dbReference type="GO" id="GO:0030643">
    <property type="term" value="P:intracellular phosphate ion homeostasis"/>
    <property type="evidence" value="ECO:0007669"/>
    <property type="project" value="InterPro"/>
</dbReference>
<evidence type="ECO:0000313" key="4">
    <source>
        <dbReference type="Proteomes" id="UP000297861"/>
    </source>
</evidence>
<evidence type="ECO:0000259" key="2">
    <source>
        <dbReference type="Pfam" id="PF01895"/>
    </source>
</evidence>
<sequence>MTTNMKSKQLKVLLNDFELLSQTVLLQLQLSAKLMLDRGIESLEEEAESNELIIDRVEIKIREEVVYSIFQFTPKAADLRRIVTYQDITTNLERVGDMLLNIIHYSRETNLNLAEFTEERKQLSKMFQYVDEMLRNAIISFTNEDTALAYEVIKEDDKVDKLFHDVSRSTQTSFSGRSLTEDEVRNIININSIAHNLERIGDSATNICESTIYLTEGRDIRHGNKD</sequence>
<dbReference type="Pfam" id="PF01895">
    <property type="entry name" value="PhoU"/>
    <property type="match status" value="2"/>
</dbReference>
<dbReference type="NCBIfam" id="TIGR02135">
    <property type="entry name" value="phoU_full"/>
    <property type="match status" value="1"/>
</dbReference>